<feature type="repeat" description="RCC1" evidence="8">
    <location>
        <begin position="1090"/>
        <end position="1142"/>
    </location>
</feature>
<feature type="domain" description="Myosin motor" evidence="10">
    <location>
        <begin position="73"/>
        <end position="740"/>
    </location>
</feature>
<evidence type="ECO:0000256" key="7">
    <source>
        <dbReference type="ARBA" id="ARBA00068456"/>
    </source>
</evidence>
<evidence type="ECO:0000256" key="1">
    <source>
        <dbReference type="ARBA" id="ARBA00022741"/>
    </source>
</evidence>
<evidence type="ECO:0000256" key="6">
    <source>
        <dbReference type="ARBA" id="ARBA00056291"/>
    </source>
</evidence>
<keyword evidence="1 9" id="KW-0547">Nucleotide-binding</keyword>
<dbReference type="PANTHER" id="PTHR13140:SF706">
    <property type="entry name" value="DILUTE CLASS UNCONVENTIONAL MYOSIN, ISOFORM C"/>
    <property type="match status" value="1"/>
</dbReference>
<dbReference type="Proteomes" id="UP000002899">
    <property type="component" value="Chromosome III"/>
</dbReference>
<name>A0A1R4ABI5_BABMR</name>
<dbReference type="GO" id="GO:0000146">
    <property type="term" value="F:microfilament motor activity"/>
    <property type="evidence" value="ECO:0007669"/>
    <property type="project" value="TreeGrafter"/>
</dbReference>
<keyword evidence="4 9" id="KW-0505">Motor protein</keyword>
<dbReference type="SUPFAM" id="SSF52540">
    <property type="entry name" value="P-loop containing nucleoside triphosphate hydrolases"/>
    <property type="match status" value="2"/>
</dbReference>
<dbReference type="CDD" id="cd14886">
    <property type="entry name" value="MYSc_Myo25"/>
    <property type="match status" value="1"/>
</dbReference>
<dbReference type="InterPro" id="IPR027417">
    <property type="entry name" value="P-loop_NTPase"/>
</dbReference>
<dbReference type="Gene3D" id="2.130.10.30">
    <property type="entry name" value="Regulator of chromosome condensation 1/beta-lactamase-inhibitor protein II"/>
    <property type="match status" value="1"/>
</dbReference>
<gene>
    <name evidence="11" type="ORF">BMR1_03g01547</name>
</gene>
<evidence type="ECO:0000256" key="4">
    <source>
        <dbReference type="ARBA" id="ARBA00023175"/>
    </source>
</evidence>
<dbReference type="Pfam" id="PF00063">
    <property type="entry name" value="Myosin_head"/>
    <property type="match status" value="1"/>
</dbReference>
<comment type="function">
    <text evidence="6">Myosins are actin-based motor molecules with ATPase activity. Unconventional myosins serve in intracellular movements. Their highly divergent tails are presumed to bind to membranous compartments, which would be moved relative to actin filaments.</text>
</comment>
<accession>A0A1R4ABI5</accession>
<dbReference type="Gene3D" id="1.20.58.530">
    <property type="match status" value="1"/>
</dbReference>
<dbReference type="GO" id="GO:0016020">
    <property type="term" value="C:membrane"/>
    <property type="evidence" value="ECO:0007669"/>
    <property type="project" value="TreeGrafter"/>
</dbReference>
<dbReference type="Gene3D" id="1.10.10.820">
    <property type="match status" value="1"/>
</dbReference>
<comment type="similarity">
    <text evidence="9">Belongs to the TRAFAC class myosin-kinesin ATPase superfamily. Myosin family.</text>
</comment>
<dbReference type="Gene3D" id="1.20.5.4820">
    <property type="match status" value="1"/>
</dbReference>
<dbReference type="GO" id="GO:0016459">
    <property type="term" value="C:myosin complex"/>
    <property type="evidence" value="ECO:0007669"/>
    <property type="project" value="UniProtKB-KW"/>
</dbReference>
<dbReference type="SMART" id="SM00015">
    <property type="entry name" value="IQ"/>
    <property type="match status" value="5"/>
</dbReference>
<dbReference type="Pfam" id="PF13540">
    <property type="entry name" value="RCC1_2"/>
    <property type="match status" value="1"/>
</dbReference>
<dbReference type="InterPro" id="IPR009091">
    <property type="entry name" value="RCC1/BLIP-II"/>
</dbReference>
<dbReference type="SUPFAM" id="SSF50985">
    <property type="entry name" value="RCC1/BLIP-II"/>
    <property type="match status" value="1"/>
</dbReference>
<evidence type="ECO:0000256" key="9">
    <source>
        <dbReference type="PROSITE-ProRule" id="PRU00782"/>
    </source>
</evidence>
<proteinExistence type="inferred from homology"/>
<feature type="repeat" description="RCC1" evidence="8">
    <location>
        <begin position="1192"/>
        <end position="1247"/>
    </location>
</feature>
<organism evidence="11 12">
    <name type="scientific">Babesia microti (strain RI)</name>
    <dbReference type="NCBI Taxonomy" id="1133968"/>
    <lineage>
        <taxon>Eukaryota</taxon>
        <taxon>Sar</taxon>
        <taxon>Alveolata</taxon>
        <taxon>Apicomplexa</taxon>
        <taxon>Aconoidasida</taxon>
        <taxon>Piroplasmida</taxon>
        <taxon>Babesiidae</taxon>
        <taxon>Babesia</taxon>
    </lineage>
</organism>
<keyword evidence="5 9" id="KW-0009">Actin-binding</keyword>
<reference evidence="11 12" key="2">
    <citation type="journal article" date="2013" name="PLoS ONE">
        <title>Whole genome mapping and re-organization of the nuclear and mitochondrial genomes of Babesia microti isolates.</title>
        <authorList>
            <person name="Cornillot E."/>
            <person name="Dassouli A."/>
            <person name="Garg A."/>
            <person name="Pachikara N."/>
            <person name="Randazzo S."/>
            <person name="Depoix D."/>
            <person name="Carcy B."/>
            <person name="Delbecq S."/>
            <person name="Frutos R."/>
            <person name="Silva J.C."/>
            <person name="Sutton R."/>
            <person name="Krause P.J."/>
            <person name="Mamoun C.B."/>
        </authorList>
    </citation>
    <scope>NUCLEOTIDE SEQUENCE [LARGE SCALE GENOMIC DNA]</scope>
    <source>
        <strain evidence="11 12">RI</strain>
    </source>
</reference>
<dbReference type="FunFam" id="1.10.10.820:FF:000001">
    <property type="entry name" value="Myosin heavy chain"/>
    <property type="match status" value="1"/>
</dbReference>
<feature type="region of interest" description="Actin-binding" evidence="9">
    <location>
        <begin position="621"/>
        <end position="643"/>
    </location>
</feature>
<dbReference type="OrthoDB" id="360151at2759"/>
<dbReference type="GeneID" id="24424946"/>
<dbReference type="Pfam" id="PF00612">
    <property type="entry name" value="IQ"/>
    <property type="match status" value="4"/>
</dbReference>
<evidence type="ECO:0000256" key="3">
    <source>
        <dbReference type="ARBA" id="ARBA00023123"/>
    </source>
</evidence>
<dbReference type="SMART" id="SM00242">
    <property type="entry name" value="MYSc"/>
    <property type="match status" value="1"/>
</dbReference>
<dbReference type="PROSITE" id="PS00626">
    <property type="entry name" value="RCC1_2"/>
    <property type="match status" value="1"/>
</dbReference>
<keyword evidence="3 9" id="KW-0518">Myosin</keyword>
<feature type="binding site" evidence="9">
    <location>
        <begin position="172"/>
        <end position="179"/>
    </location>
    <ligand>
        <name>ATP</name>
        <dbReference type="ChEBI" id="CHEBI:30616"/>
    </ligand>
</feature>
<dbReference type="PROSITE" id="PS50096">
    <property type="entry name" value="IQ"/>
    <property type="match status" value="3"/>
</dbReference>
<evidence type="ECO:0000259" key="10">
    <source>
        <dbReference type="PROSITE" id="PS51456"/>
    </source>
</evidence>
<dbReference type="PROSITE" id="PS50012">
    <property type="entry name" value="RCC1_3"/>
    <property type="match status" value="2"/>
</dbReference>
<dbReference type="KEGG" id="bmic:BMR1_03g01547"/>
<dbReference type="InterPro" id="IPR036961">
    <property type="entry name" value="Kinesin_motor_dom_sf"/>
</dbReference>
<dbReference type="GO" id="GO:0005737">
    <property type="term" value="C:cytoplasm"/>
    <property type="evidence" value="ECO:0007669"/>
    <property type="project" value="TreeGrafter"/>
</dbReference>
<dbReference type="GO" id="GO:0051015">
    <property type="term" value="F:actin filament binding"/>
    <property type="evidence" value="ECO:0007669"/>
    <property type="project" value="TreeGrafter"/>
</dbReference>
<dbReference type="InterPro" id="IPR001609">
    <property type="entry name" value="Myosin_head_motor_dom-like"/>
</dbReference>
<keyword evidence="12" id="KW-1185">Reference proteome</keyword>
<keyword evidence="2 9" id="KW-0067">ATP-binding</keyword>
<reference evidence="11 12" key="1">
    <citation type="journal article" date="2012" name="Nucleic Acids Res.">
        <title>Sequencing of the smallest Apicomplexan genome from the human pathogen Babesia microti.</title>
        <authorList>
            <person name="Cornillot E."/>
            <person name="Hadj-Kaddour K."/>
            <person name="Dassouli A."/>
            <person name="Noel B."/>
            <person name="Ranwez V."/>
            <person name="Vacherie B."/>
            <person name="Augagneur Y."/>
            <person name="Bres V."/>
            <person name="Duclos A."/>
            <person name="Randazzo S."/>
            <person name="Carcy B."/>
            <person name="Debierre-Grockiego F."/>
            <person name="Delbecq S."/>
            <person name="Moubri-Menage K."/>
            <person name="Shams-Eldin H."/>
            <person name="Usmani-Brown S."/>
            <person name="Bringaud F."/>
            <person name="Wincker P."/>
            <person name="Vivares C.P."/>
            <person name="Schwarz R.T."/>
            <person name="Schetters T.P."/>
            <person name="Krause P.J."/>
            <person name="Gorenflot A."/>
            <person name="Berry V."/>
            <person name="Barbe V."/>
            <person name="Ben Mamoun C."/>
        </authorList>
    </citation>
    <scope>NUCLEOTIDE SEQUENCE [LARGE SCALE GENOMIC DNA]</scope>
    <source>
        <strain evidence="11 12">RI</strain>
    </source>
</reference>
<dbReference type="Gene3D" id="1.20.5.190">
    <property type="match status" value="2"/>
</dbReference>
<dbReference type="Gene3D" id="1.20.120.720">
    <property type="entry name" value="Myosin VI head, motor domain, U50 subdomain"/>
    <property type="match status" value="1"/>
</dbReference>
<dbReference type="PROSITE" id="PS51456">
    <property type="entry name" value="MYOSIN_MOTOR"/>
    <property type="match status" value="1"/>
</dbReference>
<reference evidence="11 12" key="3">
    <citation type="journal article" date="2016" name="Sci. Rep.">
        <title>Genome-wide diversity and gene expression profiling of Babesia microti isolates identify polymorphic genes that mediate host-pathogen interactions.</title>
        <authorList>
            <person name="Silva J.C."/>
            <person name="Cornillot E."/>
            <person name="McCracken C."/>
            <person name="Usmani-Brown S."/>
            <person name="Dwivedi A."/>
            <person name="Ifeonu O.O."/>
            <person name="Crabtree J."/>
            <person name="Gotia H.T."/>
            <person name="Virji A.Z."/>
            <person name="Reynes C."/>
            <person name="Colinge J."/>
            <person name="Kumar V."/>
            <person name="Lawres L."/>
            <person name="Pazzi J.E."/>
            <person name="Pablo J.V."/>
            <person name="Hung C."/>
            <person name="Brancato J."/>
            <person name="Kumari P."/>
            <person name="Orvis J."/>
            <person name="Tretina K."/>
            <person name="Chibucos M."/>
            <person name="Ott S."/>
            <person name="Sadzewicz L."/>
            <person name="Sengamalay N."/>
            <person name="Shetty A.C."/>
            <person name="Su Q."/>
            <person name="Tallon L."/>
            <person name="Fraser C.M."/>
            <person name="Frutos R."/>
            <person name="Molina D.M."/>
            <person name="Krause P.J."/>
            <person name="Ben Mamoun C."/>
        </authorList>
    </citation>
    <scope>NUCLEOTIDE SEQUENCE [LARGE SCALE GENOMIC DNA]</scope>
    <source>
        <strain evidence="11 12">RI</strain>
    </source>
</reference>
<sequence length="1370" mass="156032">MVSKNLVRQESTLETFEFLIDSNVWVKSDHEQLFTLGVIKSVGNNSLSVEVNGITKDYPFSDCLNALCGYNVNEVDDLVKIPHSNSAIVIDLLRDRFAKDKIYTYVGKILLALNPFKQIRGLYNTEQIGRYRQADVSRGWPSDLPPHSFAVAQSALYGLQSDGISQSCIVSGESGAGKTETAKQIMNYLSYTHSTHGINDSSTDVQSLILGSMPLLESLGNAKTIRNNNSSRFGRFIMLDVGKNGGLNGCKITSYMLELVRIEFQSTNERNYHIFYQMIKHFTDDPEKMKSLGLKKLEYYNFLNASKCYTIDQVDDQKEFLPVKSQLEKMYKNEIDSFYKSLSAVLLAGNITFSAEGDNLTINSIEDFGKLCELLGIESSKFAQSIITKKVVVNNETIISPCTQLQAITSIRTVAKDVYNRLFNLCVNTLNEYIKFDASRPWIGILDIYGFEFFKRNTFEQLLINYANERLQQHFIHQSFKSQIQEYEIEGVDYSMITFSDNSNVIAVFDKPNLGIFSFLQEQCLIQTGNPSSFTSTCNKHIKDNSYIAGKGSQLNFSIKHTAATVKYETDEFVDKNRHKLSVDSLELLMGSTNPIINKAFSDVDPLVKGKFVASTFQLSMDQLMKTLSATKSHFIRCIKSNEDKVANKFETKSILNQLVSLSIFDSIQSVHRGFVINDTFEEFFHRNKILIRHNAGSDMVEAIKSFLEMIGVDCNDYRIGKTKVFLRKTAWMILDSMYRKVSKLAKPLKVYLNNYYKSYKTLQRLRSIDKYAIRLQSLYRKECHLRSMRSFIDLYNTFIGITLTISFLNYDVISTKAAELIQSVWKGYLVRKKIKRDRFGAILLITSKLPVFKRNIRIRIEHVAAVKIQSNWKRFVQRRIWLCDRETLIINKSAGIIQRNARNYLYKRALKVMKQLTPPVICIQANWRGYIARKGYNIFLLRNRLKKLQAQWLIKRIIKTALVNCDVEQFKHSLKVLQNALYKQCVRLLFVDTLKATVYLQAVCRGNRVRLQYSQQLKSRIIAAMRNKYSNCLSVEDLFAKKVKGYNRIMVTWCGKDFSSIYISGWARFMDNVRLIAAGKYHTIVYNHPDVSSLGINYNGCLGDNIKIASVPHKIFTLTSPALKVVSICCGEFHTLLLLNSGIVLAWGDNRYSQVYGTARFVEKPVVVPLFNPVIAIYTARYHNAVIDMAGNVFLWGKGSYLGLEYDITIPTPLPSFNETLGTNFTRGDIIKIAIGDEIIYLLDSKNSLHSLSRLGHHEISLLDIGADVTVDDVWAYHKTAVVLSSSKLYHVNYHSIISNSPFSSAFESLNSVTHLSIGYHELLVLCNDDELVVIKEEGNVDKIQLKTKINAINSVRSCTIAATILYHN</sequence>
<dbReference type="EMBL" id="LN871598">
    <property type="protein sequence ID" value="SJK86358.1"/>
    <property type="molecule type" value="Genomic_DNA"/>
</dbReference>
<dbReference type="RefSeq" id="XP_021338525.1">
    <property type="nucleotide sequence ID" value="XM_021481947.1"/>
</dbReference>
<evidence type="ECO:0000256" key="5">
    <source>
        <dbReference type="ARBA" id="ARBA00023203"/>
    </source>
</evidence>
<dbReference type="GO" id="GO:0007015">
    <property type="term" value="P:actin filament organization"/>
    <property type="evidence" value="ECO:0007669"/>
    <property type="project" value="TreeGrafter"/>
</dbReference>
<evidence type="ECO:0000313" key="11">
    <source>
        <dbReference type="EMBL" id="SJK86358.1"/>
    </source>
</evidence>
<evidence type="ECO:0000256" key="2">
    <source>
        <dbReference type="ARBA" id="ARBA00022840"/>
    </source>
</evidence>
<dbReference type="PANTHER" id="PTHR13140">
    <property type="entry name" value="MYOSIN"/>
    <property type="match status" value="1"/>
</dbReference>
<evidence type="ECO:0000313" key="12">
    <source>
        <dbReference type="Proteomes" id="UP000002899"/>
    </source>
</evidence>
<dbReference type="VEuPathDB" id="PiroplasmaDB:BMR1_03g01547"/>
<dbReference type="PRINTS" id="PR00193">
    <property type="entry name" value="MYOSINHEAVY"/>
</dbReference>
<evidence type="ECO:0000256" key="8">
    <source>
        <dbReference type="PROSITE-ProRule" id="PRU00235"/>
    </source>
</evidence>
<dbReference type="InterPro" id="IPR000408">
    <property type="entry name" value="Reg_chr_condens"/>
</dbReference>
<protein>
    <recommendedName>
        <fullName evidence="7">Myosin-A</fullName>
    </recommendedName>
</protein>
<dbReference type="Gene3D" id="3.40.850.10">
    <property type="entry name" value="Kinesin motor domain"/>
    <property type="match status" value="1"/>
</dbReference>
<dbReference type="InterPro" id="IPR000048">
    <property type="entry name" value="IQ_motif_EF-hand-BS"/>
</dbReference>
<dbReference type="GO" id="GO:0005524">
    <property type="term" value="F:ATP binding"/>
    <property type="evidence" value="ECO:0007669"/>
    <property type="project" value="UniProtKB-UniRule"/>
</dbReference>
<dbReference type="CDD" id="cd23767">
    <property type="entry name" value="IQCD"/>
    <property type="match status" value="1"/>
</dbReference>